<sequence>MTRLLAILLALGLAQGCASTVPTVAGDQNTMTVAGVEGEDMLKLRAGPGIDQMVLAGLPNGTNVRVRDCTMVDTTRWCRVAMETAPTLEGYVSSAYLR</sequence>
<dbReference type="OrthoDB" id="8451772at2"/>
<feature type="signal peptide" evidence="1">
    <location>
        <begin position="1"/>
        <end position="20"/>
    </location>
</feature>
<dbReference type="PROSITE" id="PS51257">
    <property type="entry name" value="PROKAR_LIPOPROTEIN"/>
    <property type="match status" value="1"/>
</dbReference>
<dbReference type="InterPro" id="IPR003646">
    <property type="entry name" value="SH3-like_bac-type"/>
</dbReference>
<feature type="domain" description="SH3b" evidence="2">
    <location>
        <begin position="42"/>
        <end position="97"/>
    </location>
</feature>
<name>A0A1X6ZX27_9RHOB</name>
<protein>
    <submittedName>
        <fullName evidence="3">Bacterial SH3 domain protein</fullName>
    </submittedName>
</protein>
<proteinExistence type="predicted"/>
<organism evidence="3 4">
    <name type="scientific">Roseivivax jejudonensis</name>
    <dbReference type="NCBI Taxonomy" id="1529041"/>
    <lineage>
        <taxon>Bacteria</taxon>
        <taxon>Pseudomonadati</taxon>
        <taxon>Pseudomonadota</taxon>
        <taxon>Alphaproteobacteria</taxon>
        <taxon>Rhodobacterales</taxon>
        <taxon>Roseobacteraceae</taxon>
        <taxon>Roseivivax</taxon>
    </lineage>
</organism>
<evidence type="ECO:0000259" key="2">
    <source>
        <dbReference type="Pfam" id="PF08239"/>
    </source>
</evidence>
<evidence type="ECO:0000256" key="1">
    <source>
        <dbReference type="SAM" id="SignalP"/>
    </source>
</evidence>
<evidence type="ECO:0000313" key="4">
    <source>
        <dbReference type="Proteomes" id="UP000193570"/>
    </source>
</evidence>
<dbReference type="Gene3D" id="2.30.30.40">
    <property type="entry name" value="SH3 Domains"/>
    <property type="match status" value="1"/>
</dbReference>
<dbReference type="Proteomes" id="UP000193570">
    <property type="component" value="Unassembled WGS sequence"/>
</dbReference>
<evidence type="ECO:0000313" key="3">
    <source>
        <dbReference type="EMBL" id="SLN63867.1"/>
    </source>
</evidence>
<keyword evidence="4" id="KW-1185">Reference proteome</keyword>
<dbReference type="Pfam" id="PF08239">
    <property type="entry name" value="SH3_3"/>
    <property type="match status" value="1"/>
</dbReference>
<gene>
    <name evidence="3" type="ORF">ROJ8625_03231</name>
</gene>
<accession>A0A1X6ZX27</accession>
<keyword evidence="1" id="KW-0732">Signal</keyword>
<dbReference type="EMBL" id="FWFK01000006">
    <property type="protein sequence ID" value="SLN63867.1"/>
    <property type="molecule type" value="Genomic_DNA"/>
</dbReference>
<dbReference type="AlphaFoldDB" id="A0A1X6ZX27"/>
<reference evidence="3 4" key="1">
    <citation type="submission" date="2017-03" db="EMBL/GenBank/DDBJ databases">
        <authorList>
            <person name="Afonso C.L."/>
            <person name="Miller P.J."/>
            <person name="Scott M.A."/>
            <person name="Spackman E."/>
            <person name="Goraichik I."/>
            <person name="Dimitrov K.M."/>
            <person name="Suarez D.L."/>
            <person name="Swayne D.E."/>
        </authorList>
    </citation>
    <scope>NUCLEOTIDE SEQUENCE [LARGE SCALE GENOMIC DNA]</scope>
    <source>
        <strain evidence="3 4">CECT 8625</strain>
    </source>
</reference>
<feature type="chain" id="PRO_5013072677" evidence="1">
    <location>
        <begin position="21"/>
        <end position="98"/>
    </location>
</feature>
<dbReference type="RefSeq" id="WP_085792920.1">
    <property type="nucleotide sequence ID" value="NZ_FWFK01000006.1"/>
</dbReference>